<feature type="region of interest" description="Disordered" evidence="1">
    <location>
        <begin position="181"/>
        <end position="218"/>
    </location>
</feature>
<feature type="compositionally biased region" description="Low complexity" evidence="1">
    <location>
        <begin position="117"/>
        <end position="127"/>
    </location>
</feature>
<comment type="caution">
    <text evidence="2">The sequence shown here is derived from an EMBL/GenBank/DDBJ whole genome shotgun (WGS) entry which is preliminary data.</text>
</comment>
<evidence type="ECO:0000256" key="1">
    <source>
        <dbReference type="SAM" id="MobiDB-lite"/>
    </source>
</evidence>
<dbReference type="SUPFAM" id="SSF49764">
    <property type="entry name" value="HSP20-like chaperones"/>
    <property type="match status" value="1"/>
</dbReference>
<keyword evidence="3" id="KW-1185">Reference proteome</keyword>
<name>A0AAW0BDQ8_9AGAR</name>
<feature type="region of interest" description="Disordered" evidence="1">
    <location>
        <begin position="117"/>
        <end position="150"/>
    </location>
</feature>
<dbReference type="Proteomes" id="UP001362999">
    <property type="component" value="Unassembled WGS sequence"/>
</dbReference>
<evidence type="ECO:0008006" key="4">
    <source>
        <dbReference type="Google" id="ProtNLM"/>
    </source>
</evidence>
<feature type="compositionally biased region" description="Pro residues" evidence="1">
    <location>
        <begin position="209"/>
        <end position="218"/>
    </location>
</feature>
<dbReference type="CDD" id="cd06464">
    <property type="entry name" value="ACD_sHsps-like"/>
    <property type="match status" value="1"/>
</dbReference>
<evidence type="ECO:0000313" key="2">
    <source>
        <dbReference type="EMBL" id="KAK7024047.1"/>
    </source>
</evidence>
<organism evidence="2 3">
    <name type="scientific">Favolaschia claudopus</name>
    <dbReference type="NCBI Taxonomy" id="2862362"/>
    <lineage>
        <taxon>Eukaryota</taxon>
        <taxon>Fungi</taxon>
        <taxon>Dikarya</taxon>
        <taxon>Basidiomycota</taxon>
        <taxon>Agaricomycotina</taxon>
        <taxon>Agaricomycetes</taxon>
        <taxon>Agaricomycetidae</taxon>
        <taxon>Agaricales</taxon>
        <taxon>Marasmiineae</taxon>
        <taxon>Mycenaceae</taxon>
        <taxon>Favolaschia</taxon>
    </lineage>
</organism>
<feature type="compositionally biased region" description="Basic residues" evidence="1">
    <location>
        <begin position="132"/>
        <end position="147"/>
    </location>
</feature>
<feature type="region of interest" description="Disordered" evidence="1">
    <location>
        <begin position="1"/>
        <end position="103"/>
    </location>
</feature>
<dbReference type="AlphaFoldDB" id="A0AAW0BDQ8"/>
<reference evidence="2 3" key="1">
    <citation type="journal article" date="2024" name="J Genomics">
        <title>Draft genome sequencing and assembly of Favolaschia claudopus CIRM-BRFM 2984 isolated from oak limbs.</title>
        <authorList>
            <person name="Navarro D."/>
            <person name="Drula E."/>
            <person name="Chaduli D."/>
            <person name="Cazenave R."/>
            <person name="Ahrendt S."/>
            <person name="Wang J."/>
            <person name="Lipzen A."/>
            <person name="Daum C."/>
            <person name="Barry K."/>
            <person name="Grigoriev I.V."/>
            <person name="Favel A."/>
            <person name="Rosso M.N."/>
            <person name="Martin F."/>
        </authorList>
    </citation>
    <scope>NUCLEOTIDE SEQUENCE [LARGE SCALE GENOMIC DNA]</scope>
    <source>
        <strain evidence="2 3">CIRM-BRFM 2984</strain>
    </source>
</reference>
<protein>
    <recommendedName>
        <fullName evidence="4">SHSP domain-containing protein</fullName>
    </recommendedName>
</protein>
<proteinExistence type="predicted"/>
<gene>
    <name evidence="2" type="ORF">R3P38DRAFT_2956269</name>
</gene>
<sequence length="368" mass="41255">MYSQQGEYPDEYAAPSTSTLSPNDHNYQWDQQDNPQIFEQMLDQPQQQSLSLPRPLPPHTSQQYQQLQQPPQLVPTQTLERGSHDNTPVRLHHVQPPARSPPVEIQPVMLQMNTAARQTNTAARQTAPASRGHVRHHPYARTPSHAHGRQEIDVQHRPRLADPAQSPAATNSTFTPPMSEYHALQQQQPSPPFSSTSPGTVSNGLSTPFVPPRPPQAPPAERQYFIRVDTQYDPATFTLTAMLELPGLQRSDLRVVLATTLHNHVRHVTVTGRSRPPFTDSPTASILRERKYGLFTRTFHVPPETKVCSIPLISLRLTRLFFVLPTFPLPFSIQLQDVDAQMENGVLVLRISCGPPAPSALEHLIPIR</sequence>
<feature type="compositionally biased region" description="Polar residues" evidence="1">
    <location>
        <begin position="15"/>
        <end position="37"/>
    </location>
</feature>
<accession>A0AAW0BDQ8</accession>
<dbReference type="Gene3D" id="2.60.40.790">
    <property type="match status" value="1"/>
</dbReference>
<feature type="compositionally biased region" description="Low complexity" evidence="1">
    <location>
        <begin position="185"/>
        <end position="198"/>
    </location>
</feature>
<feature type="compositionally biased region" description="Low complexity" evidence="1">
    <location>
        <begin position="40"/>
        <end position="79"/>
    </location>
</feature>
<dbReference type="EMBL" id="JAWWNJ010000035">
    <property type="protein sequence ID" value="KAK7024047.1"/>
    <property type="molecule type" value="Genomic_DNA"/>
</dbReference>
<evidence type="ECO:0000313" key="3">
    <source>
        <dbReference type="Proteomes" id="UP001362999"/>
    </source>
</evidence>
<dbReference type="InterPro" id="IPR008978">
    <property type="entry name" value="HSP20-like_chaperone"/>
</dbReference>